<keyword evidence="6" id="KW-1185">Reference proteome</keyword>
<evidence type="ECO:0000256" key="2">
    <source>
        <dbReference type="ARBA" id="ARBA00023015"/>
    </source>
</evidence>
<organism evidence="5 6">
    <name type="scientific">Cyclobacterium qasimii</name>
    <dbReference type="NCBI Taxonomy" id="1350429"/>
    <lineage>
        <taxon>Bacteria</taxon>
        <taxon>Pseudomonadati</taxon>
        <taxon>Bacteroidota</taxon>
        <taxon>Cytophagia</taxon>
        <taxon>Cytophagales</taxon>
        <taxon>Cyclobacteriaceae</taxon>
        <taxon>Cyclobacterium</taxon>
    </lineage>
</organism>
<evidence type="ECO:0000256" key="1">
    <source>
        <dbReference type="ARBA" id="ARBA00011046"/>
    </source>
</evidence>
<dbReference type="AlphaFoldDB" id="A0A512C8Y3"/>
<dbReference type="Proteomes" id="UP000321301">
    <property type="component" value="Unassembled WGS sequence"/>
</dbReference>
<dbReference type="Gene3D" id="1.10.10.10">
    <property type="entry name" value="Winged helix-like DNA-binding domain superfamily/Winged helix DNA-binding domain"/>
    <property type="match status" value="1"/>
</dbReference>
<evidence type="ECO:0000313" key="6">
    <source>
        <dbReference type="Proteomes" id="UP000321301"/>
    </source>
</evidence>
<dbReference type="InterPro" id="IPR005650">
    <property type="entry name" value="BlaI_family"/>
</dbReference>
<protein>
    <submittedName>
        <fullName evidence="5">Transcriptional regulator</fullName>
    </submittedName>
</protein>
<dbReference type="InterPro" id="IPR036388">
    <property type="entry name" value="WH-like_DNA-bd_sf"/>
</dbReference>
<evidence type="ECO:0000256" key="3">
    <source>
        <dbReference type="ARBA" id="ARBA00023125"/>
    </source>
</evidence>
<keyword evidence="2" id="KW-0805">Transcription regulation</keyword>
<dbReference type="Gene3D" id="1.10.4040.10">
    <property type="entry name" value="Penicillinase repressor domain"/>
    <property type="match status" value="1"/>
</dbReference>
<dbReference type="SUPFAM" id="SSF46785">
    <property type="entry name" value="Winged helix' DNA-binding domain"/>
    <property type="match status" value="1"/>
</dbReference>
<keyword evidence="3" id="KW-0238">DNA-binding</keyword>
<dbReference type="Pfam" id="PF03965">
    <property type="entry name" value="Penicillinase_R"/>
    <property type="match status" value="1"/>
</dbReference>
<dbReference type="EMBL" id="BJYV01000003">
    <property type="protein sequence ID" value="GEO20659.1"/>
    <property type="molecule type" value="Genomic_DNA"/>
</dbReference>
<dbReference type="InterPro" id="IPR036390">
    <property type="entry name" value="WH_DNA-bd_sf"/>
</dbReference>
<name>A0A512C8Y3_9BACT</name>
<gene>
    <name evidence="5" type="ORF">CQA01_11930</name>
</gene>
<reference evidence="5 6" key="1">
    <citation type="submission" date="2019-07" db="EMBL/GenBank/DDBJ databases">
        <title>Whole genome shotgun sequence of Cyclobacterium qasimii NBRC 106168.</title>
        <authorList>
            <person name="Hosoyama A."/>
            <person name="Uohara A."/>
            <person name="Ohji S."/>
            <person name="Ichikawa N."/>
        </authorList>
    </citation>
    <scope>NUCLEOTIDE SEQUENCE [LARGE SCALE GENOMIC DNA]</scope>
    <source>
        <strain evidence="5 6">NBRC 106168</strain>
    </source>
</reference>
<comment type="similarity">
    <text evidence="1">Belongs to the BlaI transcriptional regulatory family.</text>
</comment>
<dbReference type="GO" id="GO:0045892">
    <property type="term" value="P:negative regulation of DNA-templated transcription"/>
    <property type="evidence" value="ECO:0007669"/>
    <property type="project" value="InterPro"/>
</dbReference>
<sequence>MCALYIYAMKELTQRELAVLEILWEIESGFVNDVLDKFPDPKPPYTTVSSIIRILETKGYVNHKAFGKTHEYAPCISKVKYKKGLLKNMVSHFFEGSFDNVVSFMAKENELTEKEITEISTLIEHYKNKGNE</sequence>
<accession>A0A512C8Y3</accession>
<evidence type="ECO:0000313" key="5">
    <source>
        <dbReference type="EMBL" id="GEO20659.1"/>
    </source>
</evidence>
<keyword evidence="4" id="KW-0804">Transcription</keyword>
<proteinExistence type="inferred from homology"/>
<dbReference type="PIRSF" id="PIRSF019455">
    <property type="entry name" value="CopR_AtkY"/>
    <property type="match status" value="1"/>
</dbReference>
<evidence type="ECO:0000256" key="4">
    <source>
        <dbReference type="ARBA" id="ARBA00023163"/>
    </source>
</evidence>
<dbReference type="GO" id="GO:0003677">
    <property type="term" value="F:DNA binding"/>
    <property type="evidence" value="ECO:0007669"/>
    <property type="project" value="UniProtKB-KW"/>
</dbReference>
<comment type="caution">
    <text evidence="5">The sequence shown here is derived from an EMBL/GenBank/DDBJ whole genome shotgun (WGS) entry which is preliminary data.</text>
</comment>